<evidence type="ECO:0000256" key="4">
    <source>
        <dbReference type="RuleBase" id="RU363099"/>
    </source>
</evidence>
<keyword evidence="4" id="KW-0052">Apoplast</keyword>
<dbReference type="GO" id="GO:0048046">
    <property type="term" value="C:apoplast"/>
    <property type="evidence" value="ECO:0007669"/>
    <property type="project" value="UniProtKB-SubCell"/>
</dbReference>
<keyword evidence="4" id="KW-0732">Signal</keyword>
<reference evidence="6" key="2">
    <citation type="submission" date="2025-08" db="UniProtKB">
        <authorList>
            <consortium name="RefSeq"/>
        </authorList>
    </citation>
    <scope>IDENTIFICATION</scope>
    <source>
        <tissue evidence="6">Young leaves</tissue>
    </source>
</reference>
<name>A0A8B8K2X7_ABRPR</name>
<proteinExistence type="inferred from homology"/>
<keyword evidence="3 4" id="KW-0964">Secreted</keyword>
<dbReference type="RefSeq" id="XP_027337739.1">
    <property type="nucleotide sequence ID" value="XM_027481938.1"/>
</dbReference>
<dbReference type="Proteomes" id="UP000694853">
    <property type="component" value="Unplaced"/>
</dbReference>
<feature type="signal peptide" evidence="4">
    <location>
        <begin position="1"/>
        <end position="23"/>
    </location>
</feature>
<dbReference type="Gene3D" id="2.40.480.10">
    <property type="entry name" value="Allene oxide cyclase-like"/>
    <property type="match status" value="1"/>
</dbReference>
<sequence length="191" mass="21460">MSTQFSMLLFLLIPYYALTPTTAEEKTGYLGSIDRKLLGLESKEKISHFRFYWHEIFSGNNPTSVPVIPPLPKYNSTTSFGMLDVFDTLLTLGPELNSTVAGRAEGIYAATSQTELDLVVIMNIVLTEGKYNGSTITFVGRNPILQKVREMPIIGGTGLFRFARGYIESRTLSTDPQTRDNTIEFNIYVYY</sequence>
<evidence type="ECO:0000256" key="1">
    <source>
        <dbReference type="ARBA" id="ARBA00010746"/>
    </source>
</evidence>
<accession>A0A8B8K2X7</accession>
<evidence type="ECO:0000313" key="5">
    <source>
        <dbReference type="Proteomes" id="UP000694853"/>
    </source>
</evidence>
<reference evidence="5" key="1">
    <citation type="journal article" date="2019" name="Toxins">
        <title>Detection of Abrin-Like and Prepropulchellin-Like Toxin Genes and Transcripts Using Whole Genome Sequencing and Full-Length Transcript Sequencing of Abrus precatorius.</title>
        <authorList>
            <person name="Hovde B.T."/>
            <person name="Daligault H.E."/>
            <person name="Hanschen E.R."/>
            <person name="Kunde Y.A."/>
            <person name="Johnson M.B."/>
            <person name="Starkenburg S.R."/>
            <person name="Johnson S.L."/>
        </authorList>
    </citation>
    <scope>NUCLEOTIDE SEQUENCE [LARGE SCALE GENOMIC DNA]</scope>
</reference>
<gene>
    <name evidence="6" type="primary">LOC113851451</name>
</gene>
<evidence type="ECO:0000313" key="6">
    <source>
        <dbReference type="RefSeq" id="XP_027337739.1"/>
    </source>
</evidence>
<comment type="subcellular location">
    <subcellularLocation>
        <location evidence="4">Secreted</location>
        <location evidence="4">Extracellular space</location>
        <location evidence="4">Apoplast</location>
    </subcellularLocation>
</comment>
<keyword evidence="5" id="KW-1185">Reference proteome</keyword>
<dbReference type="InterPro" id="IPR044859">
    <property type="entry name" value="Allene_oxi_cyc_Dirigent"/>
</dbReference>
<evidence type="ECO:0000256" key="2">
    <source>
        <dbReference type="ARBA" id="ARBA00011738"/>
    </source>
</evidence>
<feature type="chain" id="PRO_5034942534" description="Dirigent protein" evidence="4">
    <location>
        <begin position="24"/>
        <end position="191"/>
    </location>
</feature>
<dbReference type="InterPro" id="IPR004265">
    <property type="entry name" value="Dirigent"/>
</dbReference>
<dbReference type="Pfam" id="PF03018">
    <property type="entry name" value="Dirigent"/>
    <property type="match status" value="1"/>
</dbReference>
<dbReference type="GeneID" id="113851451"/>
<comment type="function">
    <text evidence="4">Dirigent proteins impart stereoselectivity on the phenoxy radical-coupling reaction, yielding optically active lignans from two molecules of coniferyl alcohol in the biosynthesis of lignans, flavonolignans, and alkaloids and thus plays a central role in plant secondary metabolism.</text>
</comment>
<protein>
    <recommendedName>
        <fullName evidence="4">Dirigent protein</fullName>
    </recommendedName>
</protein>
<comment type="similarity">
    <text evidence="1 4">Belongs to the plant dirigent protein family.</text>
</comment>
<dbReference type="AlphaFoldDB" id="A0A8B8K2X7"/>
<comment type="subunit">
    <text evidence="2 4">Homodimer.</text>
</comment>
<dbReference type="OrthoDB" id="1864232at2759"/>
<dbReference type="KEGG" id="aprc:113851451"/>
<dbReference type="PANTHER" id="PTHR21495">
    <property type="entry name" value="NUCLEOPORIN-RELATED"/>
    <property type="match status" value="1"/>
</dbReference>
<evidence type="ECO:0000256" key="3">
    <source>
        <dbReference type="ARBA" id="ARBA00022525"/>
    </source>
</evidence>
<dbReference type="GO" id="GO:0009699">
    <property type="term" value="P:phenylpropanoid biosynthetic process"/>
    <property type="evidence" value="ECO:0007669"/>
    <property type="project" value="UniProtKB-ARBA"/>
</dbReference>
<organism evidence="5 6">
    <name type="scientific">Abrus precatorius</name>
    <name type="common">Indian licorice</name>
    <name type="synonym">Glycine abrus</name>
    <dbReference type="NCBI Taxonomy" id="3816"/>
    <lineage>
        <taxon>Eukaryota</taxon>
        <taxon>Viridiplantae</taxon>
        <taxon>Streptophyta</taxon>
        <taxon>Embryophyta</taxon>
        <taxon>Tracheophyta</taxon>
        <taxon>Spermatophyta</taxon>
        <taxon>Magnoliopsida</taxon>
        <taxon>eudicotyledons</taxon>
        <taxon>Gunneridae</taxon>
        <taxon>Pentapetalae</taxon>
        <taxon>rosids</taxon>
        <taxon>fabids</taxon>
        <taxon>Fabales</taxon>
        <taxon>Fabaceae</taxon>
        <taxon>Papilionoideae</taxon>
        <taxon>50 kb inversion clade</taxon>
        <taxon>NPAAA clade</taxon>
        <taxon>indigoferoid/millettioid clade</taxon>
        <taxon>Abreae</taxon>
        <taxon>Abrus</taxon>
    </lineage>
</organism>